<evidence type="ECO:0000256" key="2">
    <source>
        <dbReference type="SAM" id="Phobius"/>
    </source>
</evidence>
<gene>
    <name evidence="3" type="ORF">B0H17DRAFT_1275037</name>
</gene>
<feature type="compositionally biased region" description="Low complexity" evidence="1">
    <location>
        <begin position="374"/>
        <end position="391"/>
    </location>
</feature>
<protein>
    <submittedName>
        <fullName evidence="3">Uncharacterized protein</fullName>
    </submittedName>
</protein>
<dbReference type="Proteomes" id="UP001221757">
    <property type="component" value="Unassembled WGS sequence"/>
</dbReference>
<name>A0AAD7C9L0_MYCRO</name>
<evidence type="ECO:0000313" key="3">
    <source>
        <dbReference type="EMBL" id="KAJ7642935.1"/>
    </source>
</evidence>
<keyword evidence="2" id="KW-1133">Transmembrane helix</keyword>
<feature type="region of interest" description="Disordered" evidence="1">
    <location>
        <begin position="330"/>
        <end position="518"/>
    </location>
</feature>
<accession>A0AAD7C9L0</accession>
<organism evidence="3 4">
    <name type="scientific">Mycena rosella</name>
    <name type="common">Pink bonnet</name>
    <name type="synonym">Agaricus rosellus</name>
    <dbReference type="NCBI Taxonomy" id="1033263"/>
    <lineage>
        <taxon>Eukaryota</taxon>
        <taxon>Fungi</taxon>
        <taxon>Dikarya</taxon>
        <taxon>Basidiomycota</taxon>
        <taxon>Agaricomycotina</taxon>
        <taxon>Agaricomycetes</taxon>
        <taxon>Agaricomycetidae</taxon>
        <taxon>Agaricales</taxon>
        <taxon>Marasmiineae</taxon>
        <taxon>Mycenaceae</taxon>
        <taxon>Mycena</taxon>
    </lineage>
</organism>
<keyword evidence="2" id="KW-0472">Membrane</keyword>
<feature type="compositionally biased region" description="Pro residues" evidence="1">
    <location>
        <begin position="27"/>
        <end position="40"/>
    </location>
</feature>
<feature type="region of interest" description="Disordered" evidence="1">
    <location>
        <begin position="27"/>
        <end position="144"/>
    </location>
</feature>
<comment type="caution">
    <text evidence="3">The sequence shown here is derived from an EMBL/GenBank/DDBJ whole genome shotgun (WGS) entry which is preliminary data.</text>
</comment>
<feature type="compositionally biased region" description="Basic and acidic residues" evidence="1">
    <location>
        <begin position="330"/>
        <end position="344"/>
    </location>
</feature>
<evidence type="ECO:0000313" key="4">
    <source>
        <dbReference type="Proteomes" id="UP001221757"/>
    </source>
</evidence>
<sequence>MTSHGTRDRRVAQPPLLVTASAFWLPPPAEASEPTRPPPRSFHFTLFPRPNDPDDTVYEPQAIDRSPSIEKKLPDPQICPSCAMPPEAKSPCAPLPAVTAPSRPRKRRRVYSPRALSASSDGVPASPSASSSNSPSASGSSLNVSRSVSSASRSASTSRPYDALQLCLDAGNSSSALSSRSSQSLSRTVNSSQSSVRTSSSASKPATSKGFSSTSAHSSSTISTATSPSVFTSIVVVTISGSTSTTSTTTIPPSSIFTSTVIVTLSDSTSTVIATGPGVLNTGAAAQSTPFSRNVGGIIGIAIGSVVVLLLGLTAVFFGCRHWRRRRVVDGPDSARSRIADESPVHAQPETEGNPEPDIELSELTPPQPHYTLRRPTMLPTPPSSSSVAGLVGHGGGPPPGLRIAPGEFQGAAATTSPRSPRPGSLLNPPIVSPPTSPTFAPATPPTLPSPAASEERSTPKSLLRPNLAVLQGQSFGDHEDYSRRIGARVSTRMDSDMTVEGPEEEGASNAAARGYAY</sequence>
<feature type="transmembrane region" description="Helical" evidence="2">
    <location>
        <begin position="295"/>
        <end position="318"/>
    </location>
</feature>
<evidence type="ECO:0000256" key="1">
    <source>
        <dbReference type="SAM" id="MobiDB-lite"/>
    </source>
</evidence>
<reference evidence="3" key="1">
    <citation type="submission" date="2023-03" db="EMBL/GenBank/DDBJ databases">
        <title>Massive genome expansion in bonnet fungi (Mycena s.s.) driven by repeated elements and novel gene families across ecological guilds.</title>
        <authorList>
            <consortium name="Lawrence Berkeley National Laboratory"/>
            <person name="Harder C.B."/>
            <person name="Miyauchi S."/>
            <person name="Viragh M."/>
            <person name="Kuo A."/>
            <person name="Thoen E."/>
            <person name="Andreopoulos B."/>
            <person name="Lu D."/>
            <person name="Skrede I."/>
            <person name="Drula E."/>
            <person name="Henrissat B."/>
            <person name="Morin E."/>
            <person name="Kohler A."/>
            <person name="Barry K."/>
            <person name="LaButti K."/>
            <person name="Morin E."/>
            <person name="Salamov A."/>
            <person name="Lipzen A."/>
            <person name="Mereny Z."/>
            <person name="Hegedus B."/>
            <person name="Baldrian P."/>
            <person name="Stursova M."/>
            <person name="Weitz H."/>
            <person name="Taylor A."/>
            <person name="Grigoriev I.V."/>
            <person name="Nagy L.G."/>
            <person name="Martin F."/>
            <person name="Kauserud H."/>
        </authorList>
    </citation>
    <scope>NUCLEOTIDE SEQUENCE</scope>
    <source>
        <strain evidence="3">CBHHK067</strain>
    </source>
</reference>
<keyword evidence="4" id="KW-1185">Reference proteome</keyword>
<dbReference type="AlphaFoldDB" id="A0AAD7C9L0"/>
<proteinExistence type="predicted"/>
<feature type="compositionally biased region" description="Low complexity" evidence="1">
    <location>
        <begin position="112"/>
        <end position="144"/>
    </location>
</feature>
<dbReference type="EMBL" id="JARKIE010000410">
    <property type="protein sequence ID" value="KAJ7642935.1"/>
    <property type="molecule type" value="Genomic_DNA"/>
</dbReference>
<feature type="region of interest" description="Disordered" evidence="1">
    <location>
        <begin position="175"/>
        <end position="224"/>
    </location>
</feature>
<keyword evidence="2" id="KW-0812">Transmembrane</keyword>
<feature type="compositionally biased region" description="Pro residues" evidence="1">
    <location>
        <begin position="431"/>
        <end position="449"/>
    </location>
</feature>